<dbReference type="Pfam" id="PF12900">
    <property type="entry name" value="Pyridox_ox_2"/>
    <property type="match status" value="1"/>
</dbReference>
<sequence length="145" mass="15939">MDGTDDALVFSLSEDECWNLLARRELGRLAVAVDGKPDIFPVNYVVDGARVLFRTAPGSKLADLSSNPDVAFEVDEYDATSAASVVLKGVATRLELQSEIDLADALPLASWIPTLKYRWVRIAPVSISGRRFERGPEPLRYRAST</sequence>
<evidence type="ECO:0000313" key="1">
    <source>
        <dbReference type="EMBL" id="MFB9645392.1"/>
    </source>
</evidence>
<proteinExistence type="predicted"/>
<organism evidence="1 2">
    <name type="scientific">Microbacterium terregens</name>
    <dbReference type="NCBI Taxonomy" id="69363"/>
    <lineage>
        <taxon>Bacteria</taxon>
        <taxon>Bacillati</taxon>
        <taxon>Actinomycetota</taxon>
        <taxon>Actinomycetes</taxon>
        <taxon>Micrococcales</taxon>
        <taxon>Microbacteriaceae</taxon>
        <taxon>Microbacterium</taxon>
    </lineage>
</organism>
<dbReference type="RefSeq" id="WP_344714455.1">
    <property type="nucleotide sequence ID" value="NZ_BAAAWH010000001.1"/>
</dbReference>
<reference evidence="1 2" key="1">
    <citation type="submission" date="2024-09" db="EMBL/GenBank/DDBJ databases">
        <authorList>
            <person name="Sun Q."/>
            <person name="Mori K."/>
        </authorList>
    </citation>
    <scope>NUCLEOTIDE SEQUENCE [LARGE SCALE GENOMIC DNA]</scope>
    <source>
        <strain evidence="1 2">JCM 1342</strain>
    </source>
</reference>
<name>A0ABV5SZ22_9MICO</name>
<dbReference type="EMBL" id="JBHMBE010000002">
    <property type="protein sequence ID" value="MFB9645392.1"/>
    <property type="molecule type" value="Genomic_DNA"/>
</dbReference>
<dbReference type="Gene3D" id="2.30.110.10">
    <property type="entry name" value="Electron Transport, Fmn-binding Protein, Chain A"/>
    <property type="match status" value="1"/>
</dbReference>
<dbReference type="InterPro" id="IPR024747">
    <property type="entry name" value="Pyridox_Oxase-rel"/>
</dbReference>
<protein>
    <submittedName>
        <fullName evidence="1">Pyridoxamine 5'-phosphate oxidase family protein</fullName>
    </submittedName>
</protein>
<dbReference type="InterPro" id="IPR012349">
    <property type="entry name" value="Split_barrel_FMN-bd"/>
</dbReference>
<accession>A0ABV5SZ22</accession>
<dbReference type="SUPFAM" id="SSF50475">
    <property type="entry name" value="FMN-binding split barrel"/>
    <property type="match status" value="1"/>
</dbReference>
<dbReference type="Proteomes" id="UP001589611">
    <property type="component" value="Unassembled WGS sequence"/>
</dbReference>
<gene>
    <name evidence="1" type="ORF">ACFFPJ_06245</name>
</gene>
<keyword evidence="2" id="KW-1185">Reference proteome</keyword>
<comment type="caution">
    <text evidence="1">The sequence shown here is derived from an EMBL/GenBank/DDBJ whole genome shotgun (WGS) entry which is preliminary data.</text>
</comment>
<evidence type="ECO:0000313" key="2">
    <source>
        <dbReference type="Proteomes" id="UP001589611"/>
    </source>
</evidence>